<feature type="region of interest" description="Disordered" evidence="1">
    <location>
        <begin position="753"/>
        <end position="818"/>
    </location>
</feature>
<evidence type="ECO:0000256" key="2">
    <source>
        <dbReference type="SAM" id="Phobius"/>
    </source>
</evidence>
<feature type="chain" id="PRO_5037034214" evidence="3">
    <location>
        <begin position="20"/>
        <end position="818"/>
    </location>
</feature>
<organism evidence="4 5">
    <name type="scientific">Manduca sexta</name>
    <name type="common">Tobacco hawkmoth</name>
    <name type="synonym">Tobacco hornworm</name>
    <dbReference type="NCBI Taxonomy" id="7130"/>
    <lineage>
        <taxon>Eukaryota</taxon>
        <taxon>Metazoa</taxon>
        <taxon>Ecdysozoa</taxon>
        <taxon>Arthropoda</taxon>
        <taxon>Hexapoda</taxon>
        <taxon>Insecta</taxon>
        <taxon>Pterygota</taxon>
        <taxon>Neoptera</taxon>
        <taxon>Endopterygota</taxon>
        <taxon>Lepidoptera</taxon>
        <taxon>Glossata</taxon>
        <taxon>Ditrysia</taxon>
        <taxon>Bombycoidea</taxon>
        <taxon>Sphingidae</taxon>
        <taxon>Sphinginae</taxon>
        <taxon>Sphingini</taxon>
        <taxon>Manduca</taxon>
    </lineage>
</organism>
<keyword evidence="3" id="KW-0732">Signal</keyword>
<keyword evidence="2" id="KW-0472">Membrane</keyword>
<protein>
    <submittedName>
        <fullName evidence="4">Uncharacterized protein</fullName>
    </submittedName>
</protein>
<accession>A0A921ZDS2</accession>
<feature type="signal peptide" evidence="3">
    <location>
        <begin position="1"/>
        <end position="19"/>
    </location>
</feature>
<evidence type="ECO:0000256" key="1">
    <source>
        <dbReference type="SAM" id="MobiDB-lite"/>
    </source>
</evidence>
<comment type="caution">
    <text evidence="4">The sequence shown here is derived from an EMBL/GenBank/DDBJ whole genome shotgun (WGS) entry which is preliminary data.</text>
</comment>
<evidence type="ECO:0000313" key="4">
    <source>
        <dbReference type="EMBL" id="KAG6456016.1"/>
    </source>
</evidence>
<dbReference type="AlphaFoldDB" id="A0A921ZDS2"/>
<keyword evidence="2" id="KW-0812">Transmembrane</keyword>
<evidence type="ECO:0000256" key="3">
    <source>
        <dbReference type="SAM" id="SignalP"/>
    </source>
</evidence>
<keyword evidence="2" id="KW-1133">Transmembrane helix</keyword>
<proteinExistence type="predicted"/>
<evidence type="ECO:0000313" key="5">
    <source>
        <dbReference type="Proteomes" id="UP000791440"/>
    </source>
</evidence>
<dbReference type="Gene3D" id="3.80.10.10">
    <property type="entry name" value="Ribonuclease Inhibitor"/>
    <property type="match status" value="1"/>
</dbReference>
<gene>
    <name evidence="4" type="ORF">O3G_MSEX009518</name>
</gene>
<dbReference type="Proteomes" id="UP000791440">
    <property type="component" value="Unassembled WGS sequence"/>
</dbReference>
<feature type="transmembrane region" description="Helical" evidence="2">
    <location>
        <begin position="491"/>
        <end position="512"/>
    </location>
</feature>
<keyword evidence="5" id="KW-1185">Reference proteome</keyword>
<sequence length="818" mass="90953">MLAQFALLALLAVLAPARSEHTVGVCSSPLCKCAPDTHPSWIKINCTIPPDQNFDILEGDLPDSMTDLTLTGADTIMFGPNSMSRLADARHVRISGPKQLVLRKNTAVNTKVVNLYLDIRGVDVVRMEPSTFHKVQGPLSVTIKNCDFVFLEGEVFSWLLSISVINVRKLVLGKGSFALDPTAANVGQHGPGMSVELVNTTIPELPAQSFGSSAARVYLESVDVHGIRSGAFTANTYNIVMAVNCAFHLIEEEAFAPKSLIHNLNFIGCKIQQLSSKAIQSAVVSLNFSNNSFDNIDSGAINTTVVAVEIINCTFHKFMEKGFEFLSWNKLRLERNSFDELVPNAILTPDVLHVHEFIFNENEIETMHPNSLGFIGQVAANAAKKITYNNNYYGQNCHCNITEWLGRALGAASGELYTTESYCTVDEFFARCFNEPEQNMKISKFINGVCNPNEVQCEALQKVEQTREIKNPRFPHKNKEEPILRERDKKVIGIVIVTILGCVIIAMLITFIKCLRREGYCLNIKNILLSSNSSCGSFCDRLCTCGRGNGLDNARSISQLSVNEYSERHRLNEPRVQEIVQETSLQEVPIQLFDKTTQTLPEELTKELLENLKQRLEVPDNYMEAREMIEHLYEIAKMEELGICPANTPNMNVEENIYELPYQNTMPRVGRNNKKMVSVGTRAPSLDKLMPLSPYNRQTALAHEYFEPLDMAIHLYAEITHIDKEKKNLLGAIPDVIAEQAVPRGPYLRAVREKMNSSNESSPSHRANSSTVGSPLSTSTLKSYNSTSTNSSGKMMNRPLPEKPTNADAGEGTSLRHG</sequence>
<feature type="compositionally biased region" description="Polar residues" evidence="1">
    <location>
        <begin position="756"/>
        <end position="794"/>
    </location>
</feature>
<dbReference type="InterPro" id="IPR032675">
    <property type="entry name" value="LRR_dom_sf"/>
</dbReference>
<reference evidence="4" key="1">
    <citation type="journal article" date="2016" name="Insect Biochem. Mol. Biol.">
        <title>Multifaceted biological insights from a draft genome sequence of the tobacco hornworm moth, Manduca sexta.</title>
        <authorList>
            <person name="Kanost M.R."/>
            <person name="Arrese E.L."/>
            <person name="Cao X."/>
            <person name="Chen Y.R."/>
            <person name="Chellapilla S."/>
            <person name="Goldsmith M.R."/>
            <person name="Grosse-Wilde E."/>
            <person name="Heckel D.G."/>
            <person name="Herndon N."/>
            <person name="Jiang H."/>
            <person name="Papanicolaou A."/>
            <person name="Qu J."/>
            <person name="Soulages J.L."/>
            <person name="Vogel H."/>
            <person name="Walters J."/>
            <person name="Waterhouse R.M."/>
            <person name="Ahn S.J."/>
            <person name="Almeida F.C."/>
            <person name="An C."/>
            <person name="Aqrawi P."/>
            <person name="Bretschneider A."/>
            <person name="Bryant W.B."/>
            <person name="Bucks S."/>
            <person name="Chao H."/>
            <person name="Chevignon G."/>
            <person name="Christen J.M."/>
            <person name="Clarke D.F."/>
            <person name="Dittmer N.T."/>
            <person name="Ferguson L.C.F."/>
            <person name="Garavelou S."/>
            <person name="Gordon K.H.J."/>
            <person name="Gunaratna R.T."/>
            <person name="Han Y."/>
            <person name="Hauser F."/>
            <person name="He Y."/>
            <person name="Heidel-Fischer H."/>
            <person name="Hirsh A."/>
            <person name="Hu Y."/>
            <person name="Jiang H."/>
            <person name="Kalra D."/>
            <person name="Klinner C."/>
            <person name="Konig C."/>
            <person name="Kovar C."/>
            <person name="Kroll A.R."/>
            <person name="Kuwar S.S."/>
            <person name="Lee S.L."/>
            <person name="Lehman R."/>
            <person name="Li K."/>
            <person name="Li Z."/>
            <person name="Liang H."/>
            <person name="Lovelace S."/>
            <person name="Lu Z."/>
            <person name="Mansfield J.H."/>
            <person name="McCulloch K.J."/>
            <person name="Mathew T."/>
            <person name="Morton B."/>
            <person name="Muzny D.M."/>
            <person name="Neunemann D."/>
            <person name="Ongeri F."/>
            <person name="Pauchet Y."/>
            <person name="Pu L.L."/>
            <person name="Pyrousis I."/>
            <person name="Rao X.J."/>
            <person name="Redding A."/>
            <person name="Roesel C."/>
            <person name="Sanchez-Gracia A."/>
            <person name="Schaack S."/>
            <person name="Shukla A."/>
            <person name="Tetreau G."/>
            <person name="Wang Y."/>
            <person name="Xiong G.H."/>
            <person name="Traut W."/>
            <person name="Walsh T.K."/>
            <person name="Worley K.C."/>
            <person name="Wu D."/>
            <person name="Wu W."/>
            <person name="Wu Y.Q."/>
            <person name="Zhang X."/>
            <person name="Zou Z."/>
            <person name="Zucker H."/>
            <person name="Briscoe A.D."/>
            <person name="Burmester T."/>
            <person name="Clem R.J."/>
            <person name="Feyereisen R."/>
            <person name="Grimmelikhuijzen C.J.P."/>
            <person name="Hamodrakas S.J."/>
            <person name="Hansson B.S."/>
            <person name="Huguet E."/>
            <person name="Jermiin L.S."/>
            <person name="Lan Q."/>
            <person name="Lehman H.K."/>
            <person name="Lorenzen M."/>
            <person name="Merzendorfer H."/>
            <person name="Michalopoulos I."/>
            <person name="Morton D.B."/>
            <person name="Muthukrishnan S."/>
            <person name="Oakeshott J.G."/>
            <person name="Palmer W."/>
            <person name="Park Y."/>
            <person name="Passarelli A.L."/>
            <person name="Rozas J."/>
            <person name="Schwartz L.M."/>
            <person name="Smith W."/>
            <person name="Southgate A."/>
            <person name="Vilcinskas A."/>
            <person name="Vogt R."/>
            <person name="Wang P."/>
            <person name="Werren J."/>
            <person name="Yu X.Q."/>
            <person name="Zhou J.J."/>
            <person name="Brown S.J."/>
            <person name="Scherer S.E."/>
            <person name="Richards S."/>
            <person name="Blissard G.W."/>
        </authorList>
    </citation>
    <scope>NUCLEOTIDE SEQUENCE</scope>
</reference>
<name>A0A921ZDS2_MANSE</name>
<dbReference type="EMBL" id="JH668503">
    <property type="protein sequence ID" value="KAG6456016.1"/>
    <property type="molecule type" value="Genomic_DNA"/>
</dbReference>
<reference evidence="4" key="2">
    <citation type="submission" date="2020-12" db="EMBL/GenBank/DDBJ databases">
        <authorList>
            <person name="Kanost M."/>
        </authorList>
    </citation>
    <scope>NUCLEOTIDE SEQUENCE</scope>
</reference>